<reference evidence="2" key="1">
    <citation type="submission" date="2020-05" db="EMBL/GenBank/DDBJ databases">
        <title>Mycena genomes resolve the evolution of fungal bioluminescence.</title>
        <authorList>
            <person name="Tsai I.J."/>
        </authorList>
    </citation>
    <scope>NUCLEOTIDE SEQUENCE</scope>
    <source>
        <strain evidence="2">160909Yilan</strain>
    </source>
</reference>
<evidence type="ECO:0000256" key="1">
    <source>
        <dbReference type="SAM" id="MobiDB-lite"/>
    </source>
</evidence>
<gene>
    <name evidence="2" type="ORF">MSAN_02120700</name>
</gene>
<sequence>MSHTIHAGTEGIRGSDDPKRWGRGGKGGIGQGLNFGEPLVSIRKGKKKAVRGLNENIGAFCYRYYHGGEIANLLQTHHFNSPASLLHVTDVKLLEVGFRIGHVAELKRALRTMAGKELDEGGGYRPELYGGIGGRGGHGGLVGGDGGVGEVPQVPPTLEALFSKIAGGVGGEGGTGGRQDSRPRHGLDEATLQARIQRMLPFLPNTDARSTWIIGGIGGMGGNGAYEGGEGGVGEASHIPTGRVSSVTKIFGGVGGEGGTGGSIGGAGGTGRGTAFDELLGHADERTLTIRPAPLSDLPIDVGLRKRLRQQGFMTVGALFMVTGGDLLKVDGFELGDIGTLKDALEDFLLD</sequence>
<dbReference type="OrthoDB" id="3054402at2759"/>
<dbReference type="EMBL" id="JACAZH010000030">
    <property type="protein sequence ID" value="KAF7340493.1"/>
    <property type="molecule type" value="Genomic_DNA"/>
</dbReference>
<organism evidence="2 3">
    <name type="scientific">Mycena sanguinolenta</name>
    <dbReference type="NCBI Taxonomy" id="230812"/>
    <lineage>
        <taxon>Eukaryota</taxon>
        <taxon>Fungi</taxon>
        <taxon>Dikarya</taxon>
        <taxon>Basidiomycota</taxon>
        <taxon>Agaricomycotina</taxon>
        <taxon>Agaricomycetes</taxon>
        <taxon>Agaricomycetidae</taxon>
        <taxon>Agaricales</taxon>
        <taxon>Marasmiineae</taxon>
        <taxon>Mycenaceae</taxon>
        <taxon>Mycena</taxon>
    </lineage>
</organism>
<name>A0A8H6XG24_9AGAR</name>
<protein>
    <submittedName>
        <fullName evidence="2">Uncharacterized protein</fullName>
    </submittedName>
</protein>
<comment type="caution">
    <text evidence="2">The sequence shown here is derived from an EMBL/GenBank/DDBJ whole genome shotgun (WGS) entry which is preliminary data.</text>
</comment>
<dbReference type="Proteomes" id="UP000623467">
    <property type="component" value="Unassembled WGS sequence"/>
</dbReference>
<evidence type="ECO:0000313" key="3">
    <source>
        <dbReference type="Proteomes" id="UP000623467"/>
    </source>
</evidence>
<accession>A0A8H6XG24</accession>
<dbReference type="AlphaFoldDB" id="A0A8H6XG24"/>
<feature type="region of interest" description="Disordered" evidence="1">
    <location>
        <begin position="1"/>
        <end position="29"/>
    </location>
</feature>
<proteinExistence type="predicted"/>
<evidence type="ECO:0000313" key="2">
    <source>
        <dbReference type="EMBL" id="KAF7340493.1"/>
    </source>
</evidence>
<keyword evidence="3" id="KW-1185">Reference proteome</keyword>